<keyword evidence="2" id="KW-1185">Reference proteome</keyword>
<dbReference type="RefSeq" id="WP_085517987.1">
    <property type="nucleotide sequence ID" value="NZ_FXAW01000006.1"/>
</dbReference>
<dbReference type="Gene3D" id="3.40.50.150">
    <property type="entry name" value="Vaccinia Virus protein VP39"/>
    <property type="match status" value="1"/>
</dbReference>
<dbReference type="GO" id="GO:0032259">
    <property type="term" value="P:methylation"/>
    <property type="evidence" value="ECO:0007669"/>
    <property type="project" value="UniProtKB-KW"/>
</dbReference>
<dbReference type="GO" id="GO:0008168">
    <property type="term" value="F:methyltransferase activity"/>
    <property type="evidence" value="ECO:0007669"/>
    <property type="project" value="UniProtKB-KW"/>
</dbReference>
<dbReference type="STRING" id="1028.SAMN05661096_02820"/>
<keyword evidence="1" id="KW-0489">Methyltransferase</keyword>
<sequence length="250" mass="28114">MSLTIKPILREIKILLKNDKILADNYKTVSQLLYSDENSSKADHIIVNMLPTQLKGKVNDDLERAAASVLERVVLGALIKKQKPKKVFEIGTFRGFTCLAMAENAPENAEIYTLDLPPELSAKNIAEKYYKKSTSSGFHQMDKADIDRSVGILISLYKGKNKISQLYDDSSKMNFSAFKGEIDFFFVDGCHAYDMAKKDTLTAWSCLSKGGMIVWHDYTWKSVRKAIKDAKLNTSITYVKETSLAFAIKS</sequence>
<keyword evidence="1" id="KW-0808">Transferase</keyword>
<reference evidence="2" key="1">
    <citation type="submission" date="2017-04" db="EMBL/GenBank/DDBJ databases">
        <authorList>
            <person name="Varghese N."/>
            <person name="Submissions S."/>
        </authorList>
    </citation>
    <scope>NUCLEOTIDE SEQUENCE [LARGE SCALE GENOMIC DNA]</scope>
    <source>
        <strain evidence="2">DSM 4125</strain>
    </source>
</reference>
<proteinExistence type="predicted"/>
<dbReference type="Pfam" id="PF13578">
    <property type="entry name" value="Methyltransf_24"/>
    <property type="match status" value="1"/>
</dbReference>
<dbReference type="SUPFAM" id="SSF53335">
    <property type="entry name" value="S-adenosyl-L-methionine-dependent methyltransferases"/>
    <property type="match status" value="1"/>
</dbReference>
<gene>
    <name evidence="1" type="ORF">SAMN05661096_02820</name>
</gene>
<evidence type="ECO:0000313" key="2">
    <source>
        <dbReference type="Proteomes" id="UP000193804"/>
    </source>
</evidence>
<accession>A0A1X7KM03</accession>
<dbReference type="Proteomes" id="UP000193804">
    <property type="component" value="Unassembled WGS sequence"/>
</dbReference>
<dbReference type="InterPro" id="IPR029063">
    <property type="entry name" value="SAM-dependent_MTases_sf"/>
</dbReference>
<name>A0A1X7KM03_9BACT</name>
<organism evidence="1 2">
    <name type="scientific">Marivirga sericea</name>
    <dbReference type="NCBI Taxonomy" id="1028"/>
    <lineage>
        <taxon>Bacteria</taxon>
        <taxon>Pseudomonadati</taxon>
        <taxon>Bacteroidota</taxon>
        <taxon>Cytophagia</taxon>
        <taxon>Cytophagales</taxon>
        <taxon>Marivirgaceae</taxon>
        <taxon>Marivirga</taxon>
    </lineage>
</organism>
<dbReference type="OrthoDB" id="5464618at2"/>
<protein>
    <submittedName>
        <fullName evidence="1">Methyltransferase domain-containing protein</fullName>
    </submittedName>
</protein>
<evidence type="ECO:0000313" key="1">
    <source>
        <dbReference type="EMBL" id="SMG41756.1"/>
    </source>
</evidence>
<dbReference type="AlphaFoldDB" id="A0A1X7KM03"/>
<dbReference type="EMBL" id="FXAW01000006">
    <property type="protein sequence ID" value="SMG41756.1"/>
    <property type="molecule type" value="Genomic_DNA"/>
</dbReference>